<dbReference type="PATRIC" id="fig|1230460.4.peg.1360"/>
<dbReference type="Proteomes" id="UP000011661">
    <property type="component" value="Unassembled WGS sequence"/>
</dbReference>
<keyword evidence="1" id="KW-0472">Membrane</keyword>
<dbReference type="OrthoDB" id="170376at2157"/>
<evidence type="ECO:0000256" key="1">
    <source>
        <dbReference type="SAM" id="Phobius"/>
    </source>
</evidence>
<dbReference type="RefSeq" id="WP_008161215.1">
    <property type="nucleotide sequence ID" value="NZ_AOHX01000029.1"/>
</dbReference>
<sequence>MIEREQLIEIVVSVSTVILMLGAMMSIGNEYGANNSNLSPEGGQLLVFSIIGFILLLTIVGFVLAFVMNDADDGLETDGDSDAQSSA</sequence>
<comment type="caution">
    <text evidence="2">The sequence shown here is derived from an EMBL/GenBank/DDBJ whole genome shotgun (WGS) entry which is preliminary data.</text>
</comment>
<name>L9WEP9_9EURY</name>
<proteinExistence type="predicted"/>
<gene>
    <name evidence="2" type="ORF">C495_06758</name>
</gene>
<keyword evidence="3" id="KW-1185">Reference proteome</keyword>
<accession>L9WEP9</accession>
<reference evidence="2 3" key="1">
    <citation type="journal article" date="2014" name="PLoS Genet.">
        <title>Phylogenetically driven sequencing of extremely halophilic archaea reveals strategies for static and dynamic osmo-response.</title>
        <authorList>
            <person name="Becker E.A."/>
            <person name="Seitzer P.M."/>
            <person name="Tritt A."/>
            <person name="Larsen D."/>
            <person name="Krusor M."/>
            <person name="Yao A.I."/>
            <person name="Wu D."/>
            <person name="Madern D."/>
            <person name="Eisen J.A."/>
            <person name="Darling A.E."/>
            <person name="Facciotti M.T."/>
        </authorList>
    </citation>
    <scope>NUCLEOTIDE SEQUENCE [LARGE SCALE GENOMIC DNA]</scope>
    <source>
        <strain evidence="2 3">JCM 14089</strain>
    </source>
</reference>
<dbReference type="EMBL" id="AOHX01000029">
    <property type="protein sequence ID" value="ELY46788.1"/>
    <property type="molecule type" value="Genomic_DNA"/>
</dbReference>
<feature type="transmembrane region" description="Helical" evidence="1">
    <location>
        <begin position="7"/>
        <end position="25"/>
    </location>
</feature>
<dbReference type="AlphaFoldDB" id="L9WEP9"/>
<keyword evidence="1" id="KW-0812">Transmembrane</keyword>
<dbReference type="Pfam" id="PF24284">
    <property type="entry name" value="DUF7472"/>
    <property type="match status" value="1"/>
</dbReference>
<dbReference type="InterPro" id="IPR055895">
    <property type="entry name" value="DUF7472"/>
</dbReference>
<keyword evidence="1" id="KW-1133">Transmembrane helix</keyword>
<evidence type="ECO:0000313" key="2">
    <source>
        <dbReference type="EMBL" id="ELY46788.1"/>
    </source>
</evidence>
<organism evidence="2 3">
    <name type="scientific">Natronorubrum sulfidifaciens JCM 14089</name>
    <dbReference type="NCBI Taxonomy" id="1230460"/>
    <lineage>
        <taxon>Archaea</taxon>
        <taxon>Methanobacteriati</taxon>
        <taxon>Methanobacteriota</taxon>
        <taxon>Stenosarchaea group</taxon>
        <taxon>Halobacteria</taxon>
        <taxon>Halobacteriales</taxon>
        <taxon>Natrialbaceae</taxon>
        <taxon>Natronorubrum</taxon>
    </lineage>
</organism>
<protein>
    <submittedName>
        <fullName evidence="2">Uncharacterized protein</fullName>
    </submittedName>
</protein>
<feature type="transmembrane region" description="Helical" evidence="1">
    <location>
        <begin position="45"/>
        <end position="67"/>
    </location>
</feature>
<dbReference type="eggNOG" id="arCOG06340">
    <property type="taxonomic scope" value="Archaea"/>
</dbReference>
<evidence type="ECO:0000313" key="3">
    <source>
        <dbReference type="Proteomes" id="UP000011661"/>
    </source>
</evidence>